<evidence type="ECO:0000313" key="3">
    <source>
        <dbReference type="Proteomes" id="UP001281410"/>
    </source>
</evidence>
<dbReference type="Proteomes" id="UP001281410">
    <property type="component" value="Unassembled WGS sequence"/>
</dbReference>
<protein>
    <recommendedName>
        <fullName evidence="1">MULE transposase domain-containing protein</fullName>
    </recommendedName>
</protein>
<feature type="domain" description="MULE transposase" evidence="1">
    <location>
        <begin position="4"/>
        <end position="98"/>
    </location>
</feature>
<evidence type="ECO:0000259" key="1">
    <source>
        <dbReference type="Pfam" id="PF10551"/>
    </source>
</evidence>
<dbReference type="AlphaFoldDB" id="A0AAE0B7U1"/>
<reference evidence="2" key="1">
    <citation type="journal article" date="2023" name="Plant J.">
        <title>Genome sequences and population genomics provide insights into the demographic history, inbreeding, and mutation load of two 'living fossil' tree species of Dipteronia.</title>
        <authorList>
            <person name="Feng Y."/>
            <person name="Comes H.P."/>
            <person name="Chen J."/>
            <person name="Zhu S."/>
            <person name="Lu R."/>
            <person name="Zhang X."/>
            <person name="Li P."/>
            <person name="Qiu J."/>
            <person name="Olsen K.M."/>
            <person name="Qiu Y."/>
        </authorList>
    </citation>
    <scope>NUCLEOTIDE SEQUENCE</scope>
    <source>
        <strain evidence="2">NBL</strain>
    </source>
</reference>
<dbReference type="Pfam" id="PF10551">
    <property type="entry name" value="MULE"/>
    <property type="match status" value="1"/>
</dbReference>
<dbReference type="PANTHER" id="PTHR31973">
    <property type="entry name" value="POLYPROTEIN, PUTATIVE-RELATED"/>
    <property type="match status" value="1"/>
</dbReference>
<evidence type="ECO:0000313" key="2">
    <source>
        <dbReference type="EMBL" id="KAK3230937.1"/>
    </source>
</evidence>
<dbReference type="EMBL" id="JANJYJ010000001">
    <property type="protein sequence ID" value="KAK3230937.1"/>
    <property type="molecule type" value="Genomic_DNA"/>
</dbReference>
<comment type="caution">
    <text evidence="2">The sequence shown here is derived from an EMBL/GenBank/DDBJ whole genome shotgun (WGS) entry which is preliminary data.</text>
</comment>
<dbReference type="InterPro" id="IPR018289">
    <property type="entry name" value="MULE_transposase_dom"/>
</dbReference>
<keyword evidence="3" id="KW-1185">Reference proteome</keyword>
<organism evidence="2 3">
    <name type="scientific">Dipteronia sinensis</name>
    <dbReference type="NCBI Taxonomy" id="43782"/>
    <lineage>
        <taxon>Eukaryota</taxon>
        <taxon>Viridiplantae</taxon>
        <taxon>Streptophyta</taxon>
        <taxon>Embryophyta</taxon>
        <taxon>Tracheophyta</taxon>
        <taxon>Spermatophyta</taxon>
        <taxon>Magnoliopsida</taxon>
        <taxon>eudicotyledons</taxon>
        <taxon>Gunneridae</taxon>
        <taxon>Pentapetalae</taxon>
        <taxon>rosids</taxon>
        <taxon>malvids</taxon>
        <taxon>Sapindales</taxon>
        <taxon>Sapindaceae</taxon>
        <taxon>Hippocastanoideae</taxon>
        <taxon>Acereae</taxon>
        <taxon>Dipteronia</taxon>
    </lineage>
</organism>
<sequence>MPLLGLDGCFTKGYHIRQLLTAIGVDGNNQLYLIAYALVEAETKDICGWFLEQLTDDLELNNSFSIVWISDKHKGLLDVTVERFPHSEYMFCVKHPYNNFKAQHRGLLLKQILWAAGKSTIEQEFNQWMKKMKTESPPAYNWLVGKGAKHWPRAFFKDTTLCDMLCNNMCEAFNVAILAARDKPIITMMEMIRNYLMTRLVRKMAGLEKWSHEN</sequence>
<proteinExistence type="predicted"/>
<dbReference type="PANTHER" id="PTHR31973:SF187">
    <property type="entry name" value="MUTATOR TRANSPOSASE MUDRA PROTEIN"/>
    <property type="match status" value="1"/>
</dbReference>
<name>A0AAE0B7U1_9ROSI</name>
<gene>
    <name evidence="2" type="ORF">Dsin_002818</name>
</gene>
<accession>A0AAE0B7U1</accession>